<dbReference type="EMBL" id="JBHMBH010000019">
    <property type="protein sequence ID" value="MFB9714336.1"/>
    <property type="molecule type" value="Genomic_DNA"/>
</dbReference>
<evidence type="ECO:0000313" key="2">
    <source>
        <dbReference type="Proteomes" id="UP001589536"/>
    </source>
</evidence>
<keyword evidence="2" id="KW-1185">Reference proteome</keyword>
<dbReference type="Proteomes" id="UP001589536">
    <property type="component" value="Unassembled WGS sequence"/>
</dbReference>
<reference evidence="1 2" key="1">
    <citation type="submission" date="2024-09" db="EMBL/GenBank/DDBJ databases">
        <authorList>
            <person name="Sun Q."/>
            <person name="Mori K."/>
        </authorList>
    </citation>
    <scope>NUCLEOTIDE SEQUENCE [LARGE SCALE GENOMIC DNA]</scope>
    <source>
        <strain evidence="1 2">JCM 13519</strain>
    </source>
</reference>
<evidence type="ECO:0000313" key="1">
    <source>
        <dbReference type="EMBL" id="MFB9714336.1"/>
    </source>
</evidence>
<gene>
    <name evidence="1" type="ORF">ACFFPI_09395</name>
</gene>
<organism evidence="1 2">
    <name type="scientific">Arthrobacter methylotrophus</name>
    <dbReference type="NCBI Taxonomy" id="121291"/>
    <lineage>
        <taxon>Bacteria</taxon>
        <taxon>Bacillati</taxon>
        <taxon>Actinomycetota</taxon>
        <taxon>Actinomycetes</taxon>
        <taxon>Micrococcales</taxon>
        <taxon>Micrococcaceae</taxon>
        <taxon>Arthrobacter</taxon>
    </lineage>
</organism>
<comment type="caution">
    <text evidence="1">The sequence shown here is derived from an EMBL/GenBank/DDBJ whole genome shotgun (WGS) entry which is preliminary data.</text>
</comment>
<name>A0ABV5UP91_9MICC</name>
<accession>A0ABV5UP91</accession>
<sequence length="114" mass="12582">MPRAYDLIGDVTEPAEIFPRLGALEAMVTNLRERGLHDAADETAELLAEARAFEAAMQARSCRLRRLWKAVETASESVLVPAAATRNITAAALDYRAVREQGTRKDSMKPESRP</sequence>
<protein>
    <submittedName>
        <fullName evidence="1">Uncharacterized protein</fullName>
    </submittedName>
</protein>
<dbReference type="RefSeq" id="WP_345044498.1">
    <property type="nucleotide sequence ID" value="NZ_BAABED010000001.1"/>
</dbReference>
<proteinExistence type="predicted"/>